<dbReference type="InterPro" id="IPR001296">
    <property type="entry name" value="Glyco_trans_1"/>
</dbReference>
<feature type="domain" description="Glycosyltransferase subfamily 4-like N-terminal" evidence="4">
    <location>
        <begin position="15"/>
        <end position="195"/>
    </location>
</feature>
<dbReference type="SUPFAM" id="SSF53756">
    <property type="entry name" value="UDP-Glycosyltransferase/glycogen phosphorylase"/>
    <property type="match status" value="1"/>
</dbReference>
<reference evidence="5 6" key="1">
    <citation type="submission" date="2019-02" db="EMBL/GenBank/DDBJ databases">
        <title>Sequencing the genomes of 1000 actinobacteria strains.</title>
        <authorList>
            <person name="Klenk H.-P."/>
        </authorList>
    </citation>
    <scope>NUCLEOTIDE SEQUENCE [LARGE SCALE GENOMIC DNA]</scope>
    <source>
        <strain evidence="5 6">DSM 45162</strain>
    </source>
</reference>
<dbReference type="Proteomes" id="UP000292564">
    <property type="component" value="Unassembled WGS sequence"/>
</dbReference>
<keyword evidence="1" id="KW-0328">Glycosyltransferase</keyword>
<dbReference type="CDD" id="cd03801">
    <property type="entry name" value="GT4_PimA-like"/>
    <property type="match status" value="1"/>
</dbReference>
<organism evidence="5 6">
    <name type="scientific">Krasilnikovia cinnamomea</name>
    <dbReference type="NCBI Taxonomy" id="349313"/>
    <lineage>
        <taxon>Bacteria</taxon>
        <taxon>Bacillati</taxon>
        <taxon>Actinomycetota</taxon>
        <taxon>Actinomycetes</taxon>
        <taxon>Micromonosporales</taxon>
        <taxon>Micromonosporaceae</taxon>
        <taxon>Krasilnikovia</taxon>
    </lineage>
</organism>
<proteinExistence type="predicted"/>
<evidence type="ECO:0000259" key="3">
    <source>
        <dbReference type="Pfam" id="PF00534"/>
    </source>
</evidence>
<gene>
    <name evidence="5" type="ORF">EV385_3223</name>
</gene>
<dbReference type="PANTHER" id="PTHR45947">
    <property type="entry name" value="SULFOQUINOVOSYL TRANSFERASE SQD2"/>
    <property type="match status" value="1"/>
</dbReference>
<dbReference type="GO" id="GO:1901137">
    <property type="term" value="P:carbohydrate derivative biosynthetic process"/>
    <property type="evidence" value="ECO:0007669"/>
    <property type="project" value="UniProtKB-ARBA"/>
</dbReference>
<evidence type="ECO:0000259" key="4">
    <source>
        <dbReference type="Pfam" id="PF13439"/>
    </source>
</evidence>
<dbReference type="Gene3D" id="3.40.50.2000">
    <property type="entry name" value="Glycogen Phosphorylase B"/>
    <property type="match status" value="2"/>
</dbReference>
<sequence>MRVLLLSWEYPPLMVGGLGRHVYALSRALAAADHEVTVVTRAPGGTPSTTAERDGGLTIVRVPEDALLTPGGEHAPFAAALAVNHALTRAALKVARSAAFDVVHAHDWLVAHSAVTVREQVGIPLVTTVHATEAGRHQGWLPGDLSRSIHSVECWLANQSDRVVVCSHYMRWEVHQALHAPAERIHVIPNGAEPDQWAAEADRIGRARVRFAGHGPLLGFAGRLVYEKGVQDLIAALPTLRAQHPGLRLVIAGDGPYAGELRQQTDALHLRDAVSFAGFLDGDLAATMAATDAMVVPSRYEPFGMVAIEASAAGAPVAAAATGGLKEIVEPGRTGMTFRPGEPEGLGRAVSRLLADRSAAAWMVRTAQRMVADRYSWAAIANRTVEQYARARRDPRPDGMAERLALPEGNLLFT</sequence>
<dbReference type="AlphaFoldDB" id="A0A4V2G768"/>
<evidence type="ECO:0000256" key="2">
    <source>
        <dbReference type="ARBA" id="ARBA00022679"/>
    </source>
</evidence>
<accession>A0A4V2G768</accession>
<name>A0A4V2G768_9ACTN</name>
<dbReference type="EMBL" id="SHKY01000001">
    <property type="protein sequence ID" value="RZU51396.1"/>
    <property type="molecule type" value="Genomic_DNA"/>
</dbReference>
<evidence type="ECO:0000313" key="6">
    <source>
        <dbReference type="Proteomes" id="UP000292564"/>
    </source>
</evidence>
<keyword evidence="6" id="KW-1185">Reference proteome</keyword>
<dbReference type="RefSeq" id="WP_130510163.1">
    <property type="nucleotide sequence ID" value="NZ_SHKY01000001.1"/>
</dbReference>
<dbReference type="OrthoDB" id="6286688at2"/>
<evidence type="ECO:0000256" key="1">
    <source>
        <dbReference type="ARBA" id="ARBA00022676"/>
    </source>
</evidence>
<dbReference type="Pfam" id="PF00534">
    <property type="entry name" value="Glycos_transf_1"/>
    <property type="match status" value="1"/>
</dbReference>
<dbReference type="InterPro" id="IPR028098">
    <property type="entry name" value="Glyco_trans_4-like_N"/>
</dbReference>
<protein>
    <submittedName>
        <fullName evidence="5">(1-&gt;4)-alpha-D-glucan synthase (UDP-glucose)</fullName>
    </submittedName>
</protein>
<dbReference type="PANTHER" id="PTHR45947:SF3">
    <property type="entry name" value="SULFOQUINOVOSYL TRANSFERASE SQD2"/>
    <property type="match status" value="1"/>
</dbReference>
<keyword evidence="2" id="KW-0808">Transferase</keyword>
<dbReference type="Pfam" id="PF13439">
    <property type="entry name" value="Glyco_transf_4"/>
    <property type="match status" value="1"/>
</dbReference>
<feature type="domain" description="Glycosyl transferase family 1" evidence="3">
    <location>
        <begin position="211"/>
        <end position="368"/>
    </location>
</feature>
<comment type="caution">
    <text evidence="5">The sequence shown here is derived from an EMBL/GenBank/DDBJ whole genome shotgun (WGS) entry which is preliminary data.</text>
</comment>
<dbReference type="GO" id="GO:0016757">
    <property type="term" value="F:glycosyltransferase activity"/>
    <property type="evidence" value="ECO:0007669"/>
    <property type="project" value="UniProtKB-KW"/>
</dbReference>
<dbReference type="InterPro" id="IPR050194">
    <property type="entry name" value="Glycosyltransferase_grp1"/>
</dbReference>
<evidence type="ECO:0000313" key="5">
    <source>
        <dbReference type="EMBL" id="RZU51396.1"/>
    </source>
</evidence>